<comment type="caution">
    <text evidence="1">The sequence shown here is derived from an EMBL/GenBank/DDBJ whole genome shotgun (WGS) entry which is preliminary data.</text>
</comment>
<proteinExistence type="predicted"/>
<reference evidence="1" key="2">
    <citation type="submission" date="2022-01" db="EMBL/GenBank/DDBJ databases">
        <authorList>
            <person name="Yamashiro T."/>
            <person name="Shiraishi A."/>
            <person name="Satake H."/>
            <person name="Nakayama K."/>
        </authorList>
    </citation>
    <scope>NUCLEOTIDE SEQUENCE</scope>
</reference>
<protein>
    <submittedName>
        <fullName evidence="1">Uncharacterized protein</fullName>
    </submittedName>
</protein>
<keyword evidence="2" id="KW-1185">Reference proteome</keyword>
<evidence type="ECO:0000313" key="2">
    <source>
        <dbReference type="Proteomes" id="UP001151760"/>
    </source>
</evidence>
<dbReference type="Proteomes" id="UP001151760">
    <property type="component" value="Unassembled WGS sequence"/>
</dbReference>
<name>A0ABQ5E2R0_9ASTR</name>
<reference evidence="1" key="1">
    <citation type="journal article" date="2022" name="Int. J. Mol. Sci.">
        <title>Draft Genome of Tanacetum Coccineum: Genomic Comparison of Closely Related Tanacetum-Family Plants.</title>
        <authorList>
            <person name="Yamashiro T."/>
            <person name="Shiraishi A."/>
            <person name="Nakayama K."/>
            <person name="Satake H."/>
        </authorList>
    </citation>
    <scope>NUCLEOTIDE SEQUENCE</scope>
</reference>
<sequence length="112" mass="12661">MHHPASRLPFVLHTSCMVSYKEDLYKLLLMQVMVAPTIPVSTDSDQGSFGDILTSEELTGLRFMLDIAEADNASLHARIKTMEAVEKVTRNHERQVCIGIEQYLAAVRESRR</sequence>
<dbReference type="EMBL" id="BQNB010015866">
    <property type="protein sequence ID" value="GJT45048.1"/>
    <property type="molecule type" value="Genomic_DNA"/>
</dbReference>
<gene>
    <name evidence="1" type="ORF">Tco_0953763</name>
</gene>
<organism evidence="1 2">
    <name type="scientific">Tanacetum coccineum</name>
    <dbReference type="NCBI Taxonomy" id="301880"/>
    <lineage>
        <taxon>Eukaryota</taxon>
        <taxon>Viridiplantae</taxon>
        <taxon>Streptophyta</taxon>
        <taxon>Embryophyta</taxon>
        <taxon>Tracheophyta</taxon>
        <taxon>Spermatophyta</taxon>
        <taxon>Magnoliopsida</taxon>
        <taxon>eudicotyledons</taxon>
        <taxon>Gunneridae</taxon>
        <taxon>Pentapetalae</taxon>
        <taxon>asterids</taxon>
        <taxon>campanulids</taxon>
        <taxon>Asterales</taxon>
        <taxon>Asteraceae</taxon>
        <taxon>Asteroideae</taxon>
        <taxon>Anthemideae</taxon>
        <taxon>Anthemidinae</taxon>
        <taxon>Tanacetum</taxon>
    </lineage>
</organism>
<evidence type="ECO:0000313" key="1">
    <source>
        <dbReference type="EMBL" id="GJT45048.1"/>
    </source>
</evidence>
<accession>A0ABQ5E2R0</accession>